<protein>
    <submittedName>
        <fullName evidence="2">Transmembrane protein 41B</fullName>
    </submittedName>
</protein>
<keyword evidence="2" id="KW-0812">Transmembrane</keyword>
<proteinExistence type="predicted"/>
<name>A0A091CLP5_FUKDA</name>
<accession>A0A091CLP5</accession>
<evidence type="ECO:0000256" key="1">
    <source>
        <dbReference type="SAM" id="MobiDB-lite"/>
    </source>
</evidence>
<dbReference type="EMBL" id="KN125342">
    <property type="protein sequence ID" value="KFO18722.1"/>
    <property type="molecule type" value="Genomic_DNA"/>
</dbReference>
<reference evidence="2 3" key="1">
    <citation type="submission" date="2013-11" db="EMBL/GenBank/DDBJ databases">
        <title>The Damaraland mole rat (Fukomys damarensis) genome and evolution of African mole rats.</title>
        <authorList>
            <person name="Gladyshev V.N."/>
            <person name="Fang X."/>
        </authorList>
    </citation>
    <scope>NUCLEOTIDE SEQUENCE [LARGE SCALE GENOMIC DNA]</scope>
    <source>
        <tissue evidence="2">Liver</tissue>
    </source>
</reference>
<organism evidence="2 3">
    <name type="scientific">Fukomys damarensis</name>
    <name type="common">Damaraland mole rat</name>
    <name type="synonym">Cryptomys damarensis</name>
    <dbReference type="NCBI Taxonomy" id="885580"/>
    <lineage>
        <taxon>Eukaryota</taxon>
        <taxon>Metazoa</taxon>
        <taxon>Chordata</taxon>
        <taxon>Craniata</taxon>
        <taxon>Vertebrata</taxon>
        <taxon>Euteleostomi</taxon>
        <taxon>Mammalia</taxon>
        <taxon>Eutheria</taxon>
        <taxon>Euarchontoglires</taxon>
        <taxon>Glires</taxon>
        <taxon>Rodentia</taxon>
        <taxon>Hystricomorpha</taxon>
        <taxon>Bathyergidae</taxon>
        <taxon>Fukomys</taxon>
    </lineage>
</organism>
<keyword evidence="2" id="KW-0472">Membrane</keyword>
<evidence type="ECO:0000313" key="3">
    <source>
        <dbReference type="Proteomes" id="UP000028990"/>
    </source>
</evidence>
<dbReference type="AlphaFoldDB" id="A0A091CLP5"/>
<dbReference type="Proteomes" id="UP000028990">
    <property type="component" value="Unassembled WGS sequence"/>
</dbReference>
<keyword evidence="3" id="KW-1185">Reference proteome</keyword>
<gene>
    <name evidence="2" type="ORF">H920_19933</name>
</gene>
<sequence length="179" mass="18492">MVISEVLTGSCGTQTGRMSMIVRLCALACGRGSSCDLASGQEPQREPGDGILLWGQSALGGRHWASLIGQGVLFEEVRSSVAVWEVKLLSTVIVEALSAMAKGRVSERSPAGALHTNAGKDGTEGTRGPAAPVSGDHLKGEWTWGSRAECAWSGCGGKGHQRISGACGEGAACWRPGRS</sequence>
<evidence type="ECO:0000313" key="2">
    <source>
        <dbReference type="EMBL" id="KFO18722.1"/>
    </source>
</evidence>
<feature type="region of interest" description="Disordered" evidence="1">
    <location>
        <begin position="108"/>
        <end position="136"/>
    </location>
</feature>